<dbReference type="GO" id="GO:0005576">
    <property type="term" value="C:extracellular region"/>
    <property type="evidence" value="ECO:0007669"/>
    <property type="project" value="InterPro"/>
</dbReference>
<organism evidence="3 4">
    <name type="scientific">Desmophyllum pertusum</name>
    <dbReference type="NCBI Taxonomy" id="174260"/>
    <lineage>
        <taxon>Eukaryota</taxon>
        <taxon>Metazoa</taxon>
        <taxon>Cnidaria</taxon>
        <taxon>Anthozoa</taxon>
        <taxon>Hexacorallia</taxon>
        <taxon>Scleractinia</taxon>
        <taxon>Caryophylliina</taxon>
        <taxon>Caryophylliidae</taxon>
        <taxon>Desmophyllum</taxon>
    </lineage>
</organism>
<dbReference type="Pfam" id="PF00188">
    <property type="entry name" value="CAP"/>
    <property type="match status" value="1"/>
</dbReference>
<dbReference type="PRINTS" id="PR00837">
    <property type="entry name" value="V5TPXLIKE"/>
</dbReference>
<name>A0A9W9ZHZ1_9CNID</name>
<dbReference type="InterPro" id="IPR034113">
    <property type="entry name" value="SCP_GAPR1-like"/>
</dbReference>
<reference evidence="3" key="1">
    <citation type="submission" date="2023-01" db="EMBL/GenBank/DDBJ databases">
        <title>Genome assembly of the deep-sea coral Lophelia pertusa.</title>
        <authorList>
            <person name="Herrera S."/>
            <person name="Cordes E."/>
        </authorList>
    </citation>
    <scope>NUCLEOTIDE SEQUENCE</scope>
    <source>
        <strain evidence="3">USNM1676648</strain>
        <tissue evidence="3">Polyp</tissue>
    </source>
</reference>
<dbReference type="InterPro" id="IPR018244">
    <property type="entry name" value="Allrgn_V5/Tpx1_CS"/>
</dbReference>
<dbReference type="PANTHER" id="PTHR10334">
    <property type="entry name" value="CYSTEINE-RICH SECRETORY PROTEIN-RELATED"/>
    <property type="match status" value="1"/>
</dbReference>
<accession>A0A9W9ZHZ1</accession>
<dbReference type="OrthoDB" id="5950291at2759"/>
<evidence type="ECO:0000313" key="4">
    <source>
        <dbReference type="Proteomes" id="UP001163046"/>
    </source>
</evidence>
<protein>
    <submittedName>
        <fullName evidence="3">Sterol-binding protein</fullName>
    </submittedName>
</protein>
<feature type="chain" id="PRO_5040935245" evidence="1">
    <location>
        <begin position="20"/>
        <end position="203"/>
    </location>
</feature>
<evidence type="ECO:0000313" key="3">
    <source>
        <dbReference type="EMBL" id="KAJ7382007.1"/>
    </source>
</evidence>
<evidence type="ECO:0000259" key="2">
    <source>
        <dbReference type="SMART" id="SM00198"/>
    </source>
</evidence>
<dbReference type="Gene3D" id="3.40.33.10">
    <property type="entry name" value="CAP"/>
    <property type="match status" value="1"/>
</dbReference>
<proteinExistence type="predicted"/>
<feature type="signal peptide" evidence="1">
    <location>
        <begin position="1"/>
        <end position="19"/>
    </location>
</feature>
<dbReference type="SUPFAM" id="SSF55797">
    <property type="entry name" value="PR-1-like"/>
    <property type="match status" value="1"/>
</dbReference>
<dbReference type="AlphaFoldDB" id="A0A9W9ZHZ1"/>
<dbReference type="InterPro" id="IPR001283">
    <property type="entry name" value="CRISP-related"/>
</dbReference>
<sequence length="203" mass="22058">MSSFSIVLVLVSFQVFCDGAHAPGRVGYPLHRRSGFPLVRPGEFRVEKRTAVQQSSCLQAHNDKRALHEGTSSLVWDASLAQQAQKWADHLLALGEMQHSGTAGQGENLYWGIGSTAASCADAVEAWYAEIADYDFNNPAFAYNTGHFTQVVWKGTTNVGVGIASKKLTSGDYVGMYETYVVARFTPPGNYQGEFAENVGDVV</sequence>
<dbReference type="InterPro" id="IPR035940">
    <property type="entry name" value="CAP_sf"/>
</dbReference>
<dbReference type="CDD" id="cd05382">
    <property type="entry name" value="CAP_GAPR1-like"/>
    <property type="match status" value="1"/>
</dbReference>
<dbReference type="InterPro" id="IPR014044">
    <property type="entry name" value="CAP_dom"/>
</dbReference>
<dbReference type="EMBL" id="MU825948">
    <property type="protein sequence ID" value="KAJ7382007.1"/>
    <property type="molecule type" value="Genomic_DNA"/>
</dbReference>
<dbReference type="SMART" id="SM00198">
    <property type="entry name" value="SCP"/>
    <property type="match status" value="1"/>
</dbReference>
<dbReference type="FunFam" id="3.40.33.10:FF:000010">
    <property type="entry name" value="Predicted protein"/>
    <property type="match status" value="1"/>
</dbReference>
<evidence type="ECO:0000256" key="1">
    <source>
        <dbReference type="SAM" id="SignalP"/>
    </source>
</evidence>
<comment type="caution">
    <text evidence="3">The sequence shown here is derived from an EMBL/GenBank/DDBJ whole genome shotgun (WGS) entry which is preliminary data.</text>
</comment>
<keyword evidence="4" id="KW-1185">Reference proteome</keyword>
<dbReference type="PROSITE" id="PS01009">
    <property type="entry name" value="CRISP_1"/>
    <property type="match status" value="1"/>
</dbReference>
<feature type="domain" description="SCP" evidence="2">
    <location>
        <begin position="52"/>
        <end position="193"/>
    </location>
</feature>
<keyword evidence="1" id="KW-0732">Signal</keyword>
<gene>
    <name evidence="3" type="primary">PRY1</name>
    <name evidence="3" type="ORF">OS493_037709</name>
</gene>
<dbReference type="Proteomes" id="UP001163046">
    <property type="component" value="Unassembled WGS sequence"/>
</dbReference>